<organism evidence="1 2">
    <name type="scientific">Pistacia integerrima</name>
    <dbReference type="NCBI Taxonomy" id="434235"/>
    <lineage>
        <taxon>Eukaryota</taxon>
        <taxon>Viridiplantae</taxon>
        <taxon>Streptophyta</taxon>
        <taxon>Embryophyta</taxon>
        <taxon>Tracheophyta</taxon>
        <taxon>Spermatophyta</taxon>
        <taxon>Magnoliopsida</taxon>
        <taxon>eudicotyledons</taxon>
        <taxon>Gunneridae</taxon>
        <taxon>Pentapetalae</taxon>
        <taxon>rosids</taxon>
        <taxon>malvids</taxon>
        <taxon>Sapindales</taxon>
        <taxon>Anacardiaceae</taxon>
        <taxon>Pistacia</taxon>
    </lineage>
</organism>
<accession>A0ACC0YY56</accession>
<comment type="caution">
    <text evidence="1">The sequence shown here is derived from an EMBL/GenBank/DDBJ whole genome shotgun (WGS) entry which is preliminary data.</text>
</comment>
<sequence>MEETQNSQFDIIILGASGFTGKYVVKEALKFQNSPSSPLKTLALAGRNRTKLTETLQWAAHPSLPPPSIAIITADTTDLPSLHRLCGQAKVILNCVGPFRLLGEPVVAACANSGCDYLDICGEPEFMERMEAKYHEKAVETGSLVISACGFDSVPAELGLMFNSRQWIAQAVPNQVEAYLSLESEKRIVGNFGTYESAVLGVANAKKLLELRRSRPKRARPVIPGPPPKGPTLEHQKKIGLWAVKLPSADSVVVRRTLSILTENPHGLPGVNESPEQIENREAFWSTVKPAYFGVKIGTKSLFGIFRIITVGMLMGLFSGFSLGRWLLLKFPSVFSLGWFKKKGPSEDEVKSASFKMWFVGHGFSDSSLASQGNVKPDLEIITRVMGPEIGYLTTPIILVQCALILLSQRDNLPKGGVFPPGIVFGPTDLQQRLQENGISFDVVSKSALKA</sequence>
<gene>
    <name evidence="1" type="ORF">Pint_19142</name>
</gene>
<protein>
    <submittedName>
        <fullName evidence="1">Uncharacterized protein</fullName>
    </submittedName>
</protein>
<keyword evidence="2" id="KW-1185">Reference proteome</keyword>
<evidence type="ECO:0000313" key="2">
    <source>
        <dbReference type="Proteomes" id="UP001163603"/>
    </source>
</evidence>
<reference evidence="2" key="1">
    <citation type="journal article" date="2023" name="G3 (Bethesda)">
        <title>Genome assembly and association tests identify interacting loci associated with vigor, precocity, and sex in interspecific pistachio rootstocks.</title>
        <authorList>
            <person name="Palmer W."/>
            <person name="Jacygrad E."/>
            <person name="Sagayaradj S."/>
            <person name="Cavanaugh K."/>
            <person name="Han R."/>
            <person name="Bertier L."/>
            <person name="Beede B."/>
            <person name="Kafkas S."/>
            <person name="Golino D."/>
            <person name="Preece J."/>
            <person name="Michelmore R."/>
        </authorList>
    </citation>
    <scope>NUCLEOTIDE SEQUENCE [LARGE SCALE GENOMIC DNA]</scope>
</reference>
<dbReference type="Proteomes" id="UP001163603">
    <property type="component" value="Chromosome 4"/>
</dbReference>
<proteinExistence type="predicted"/>
<name>A0ACC0YY56_9ROSI</name>
<evidence type="ECO:0000313" key="1">
    <source>
        <dbReference type="EMBL" id="KAJ0043356.1"/>
    </source>
</evidence>
<dbReference type="EMBL" id="CM047739">
    <property type="protein sequence ID" value="KAJ0043356.1"/>
    <property type="molecule type" value="Genomic_DNA"/>
</dbReference>